<reference evidence="1 2" key="1">
    <citation type="journal article" date="2021" name="Sci. Rep.">
        <title>Chromosome anchoring in Senegalese sole (Solea senegalensis) reveals sex-associated markers and genome rearrangements in flatfish.</title>
        <authorList>
            <person name="Guerrero-Cozar I."/>
            <person name="Gomez-Garrido J."/>
            <person name="Berbel C."/>
            <person name="Martinez-Blanch J.F."/>
            <person name="Alioto T."/>
            <person name="Claros M.G."/>
            <person name="Gagnaire P.A."/>
            <person name="Manchado M."/>
        </authorList>
    </citation>
    <scope>NUCLEOTIDE SEQUENCE [LARGE SCALE GENOMIC DNA]</scope>
    <source>
        <strain evidence="1">Sse05_10M</strain>
    </source>
</reference>
<accession>A0AAV6PSP6</accession>
<evidence type="ECO:0000313" key="2">
    <source>
        <dbReference type="Proteomes" id="UP000693946"/>
    </source>
</evidence>
<dbReference type="Proteomes" id="UP000693946">
    <property type="component" value="Linkage Group LG9"/>
</dbReference>
<keyword evidence="2" id="KW-1185">Reference proteome</keyword>
<sequence>MVAFKPLPRKHVSSHDRRGYTVKRDLSTVRSAAQRHVRMLHSWFFSDAVTQRSPARKHFQPIPAAPHETSTFAHKETKMKGHKNAC</sequence>
<name>A0AAV6PSP6_SOLSE</name>
<protein>
    <submittedName>
        <fullName evidence="1">Uncharacterized protein</fullName>
    </submittedName>
</protein>
<proteinExistence type="predicted"/>
<organism evidence="1 2">
    <name type="scientific">Solea senegalensis</name>
    <name type="common">Senegalese sole</name>
    <dbReference type="NCBI Taxonomy" id="28829"/>
    <lineage>
        <taxon>Eukaryota</taxon>
        <taxon>Metazoa</taxon>
        <taxon>Chordata</taxon>
        <taxon>Craniata</taxon>
        <taxon>Vertebrata</taxon>
        <taxon>Euteleostomi</taxon>
        <taxon>Actinopterygii</taxon>
        <taxon>Neopterygii</taxon>
        <taxon>Teleostei</taxon>
        <taxon>Neoteleostei</taxon>
        <taxon>Acanthomorphata</taxon>
        <taxon>Carangaria</taxon>
        <taxon>Pleuronectiformes</taxon>
        <taxon>Pleuronectoidei</taxon>
        <taxon>Soleidae</taxon>
        <taxon>Solea</taxon>
    </lineage>
</organism>
<comment type="caution">
    <text evidence="1">The sequence shown here is derived from an EMBL/GenBank/DDBJ whole genome shotgun (WGS) entry which is preliminary data.</text>
</comment>
<dbReference type="AlphaFoldDB" id="A0AAV6PSP6"/>
<gene>
    <name evidence="1" type="ORF">JOB18_031240</name>
</gene>
<evidence type="ECO:0000313" key="1">
    <source>
        <dbReference type="EMBL" id="KAG7475425.1"/>
    </source>
</evidence>
<dbReference type="EMBL" id="JAGKHQ010000021">
    <property type="protein sequence ID" value="KAG7475425.1"/>
    <property type="molecule type" value="Genomic_DNA"/>
</dbReference>